<feature type="region of interest" description="Disordered" evidence="1">
    <location>
        <begin position="1"/>
        <end position="30"/>
    </location>
</feature>
<organism evidence="3 4">
    <name type="scientific">Bradyrhizobium betae</name>
    <dbReference type="NCBI Taxonomy" id="244734"/>
    <lineage>
        <taxon>Bacteria</taxon>
        <taxon>Pseudomonadati</taxon>
        <taxon>Pseudomonadota</taxon>
        <taxon>Alphaproteobacteria</taxon>
        <taxon>Hyphomicrobiales</taxon>
        <taxon>Nitrobacteraceae</taxon>
        <taxon>Bradyrhizobium</taxon>
    </lineage>
</organism>
<dbReference type="InterPro" id="IPR043736">
    <property type="entry name" value="DUF5681"/>
</dbReference>
<feature type="compositionally biased region" description="Polar residues" evidence="1">
    <location>
        <begin position="1"/>
        <end position="16"/>
    </location>
</feature>
<dbReference type="Proteomes" id="UP001058872">
    <property type="component" value="Chromosome"/>
</dbReference>
<reference evidence="3" key="1">
    <citation type="submission" date="2018-04" db="EMBL/GenBank/DDBJ databases">
        <title>Genomes of Endosymbiotic and Endophytic Bradyrhizobium Publication status.</title>
        <authorList>
            <person name="Guha S."/>
            <person name="Jorrin B."/>
            <person name="Sarkar M."/>
            <person name="Poole P.S."/>
            <person name="DasGupta M."/>
        </authorList>
    </citation>
    <scope>NUCLEOTIDE SEQUENCE</scope>
    <source>
        <strain evidence="3">WBOS16</strain>
    </source>
</reference>
<dbReference type="EMBL" id="CP028989">
    <property type="protein sequence ID" value="UUO63795.1"/>
    <property type="molecule type" value="Genomic_DNA"/>
</dbReference>
<proteinExistence type="predicted"/>
<dbReference type="Pfam" id="PF18932">
    <property type="entry name" value="DUF5681"/>
    <property type="match status" value="1"/>
</dbReference>
<dbReference type="AlphaFoldDB" id="A0AAE9SMQ4"/>
<sequence length="139" mass="16380">MNRNSKGQFPKGTSGNPRGRPRKQPHPICDDQVRRDFFEADETLVPIVIGNKREMVPARVAIDKQLIFKAVSGDPRAMAQYYKRKDRFVFEYVNQQLENLRVIVESEDRLRQFPEDVTDEFKKALRLLKQSIDKHYYPL</sequence>
<feature type="domain" description="DUF5681" evidence="2">
    <location>
        <begin position="6"/>
        <end position="84"/>
    </location>
</feature>
<name>A0AAE9SMQ4_9BRAD</name>
<protein>
    <recommendedName>
        <fullName evidence="2">DUF5681 domain-containing protein</fullName>
    </recommendedName>
</protein>
<evidence type="ECO:0000313" key="3">
    <source>
        <dbReference type="EMBL" id="UUO63795.1"/>
    </source>
</evidence>
<evidence type="ECO:0000313" key="4">
    <source>
        <dbReference type="Proteomes" id="UP001058872"/>
    </source>
</evidence>
<gene>
    <name evidence="3" type="ORF">DCM83_00150</name>
</gene>
<accession>A0AAE9SMQ4</accession>
<evidence type="ECO:0000259" key="2">
    <source>
        <dbReference type="Pfam" id="PF18932"/>
    </source>
</evidence>
<evidence type="ECO:0000256" key="1">
    <source>
        <dbReference type="SAM" id="MobiDB-lite"/>
    </source>
</evidence>
<dbReference type="RefSeq" id="WP_257177969.1">
    <property type="nucleotide sequence ID" value="NZ_CP028989.1"/>
</dbReference>